<dbReference type="RefSeq" id="WP_082894969.1">
    <property type="nucleotide sequence ID" value="NZ_FOJN01000005.1"/>
</dbReference>
<evidence type="ECO:0000256" key="3">
    <source>
        <dbReference type="ARBA" id="ARBA00022692"/>
    </source>
</evidence>
<sequence>MSAPENPNPTDSPETPTADARGPVPGRPLTTAWRVVARTASKAWDDSIFSESATAAFWQTLSLPPLILALLGSLTSVAAWFGPDTLDIIESKILTFSSTLFSDNVVDEIIGPTVRDILASGHGPVVSVGFLLSLWAGSSAISTFVDSIVAAHGQQDARNPVWQRIFALLLYVGFLIVAVFVLPLVALGPSMIGRVLPSSWYEIGSTVIDVAYYPGVGLLLIVGLTTLYKVALHTSLPWHRLLGGALLAGVFFMVASAVLRGYLSWVTGTGYTYGALATPIAFLLFTFFLGFAVVLGAEFNATVQEFWPARASRLEQVKDWVNTKAVEPATGALGRLATGPVRLGRQDGRGNRPDTAGSPRPDSAQSPLRKPS</sequence>
<feature type="region of interest" description="Disordered" evidence="6">
    <location>
        <begin position="1"/>
        <end position="27"/>
    </location>
</feature>
<comment type="subcellular location">
    <subcellularLocation>
        <location evidence="1">Cell membrane</location>
        <topology evidence="1">Multi-pass membrane protein</topology>
    </subcellularLocation>
</comment>
<gene>
    <name evidence="8" type="ORF">SAMN05444374_105205</name>
</gene>
<feature type="region of interest" description="Disordered" evidence="6">
    <location>
        <begin position="336"/>
        <end position="372"/>
    </location>
</feature>
<dbReference type="PANTHER" id="PTHR30213">
    <property type="entry name" value="INNER MEMBRANE PROTEIN YHJD"/>
    <property type="match status" value="1"/>
</dbReference>
<keyword evidence="4 7" id="KW-1133">Transmembrane helix</keyword>
<evidence type="ECO:0000256" key="2">
    <source>
        <dbReference type="ARBA" id="ARBA00022475"/>
    </source>
</evidence>
<dbReference type="AlphaFoldDB" id="A0A1I0TEM5"/>
<evidence type="ECO:0000256" key="7">
    <source>
        <dbReference type="SAM" id="Phobius"/>
    </source>
</evidence>
<accession>A0A1I0TEM5</accession>
<evidence type="ECO:0000256" key="1">
    <source>
        <dbReference type="ARBA" id="ARBA00004651"/>
    </source>
</evidence>
<evidence type="ECO:0000256" key="4">
    <source>
        <dbReference type="ARBA" id="ARBA00022989"/>
    </source>
</evidence>
<dbReference type="InterPro" id="IPR017039">
    <property type="entry name" value="Virul_fac_BrkB"/>
</dbReference>
<evidence type="ECO:0000313" key="9">
    <source>
        <dbReference type="Proteomes" id="UP000182054"/>
    </source>
</evidence>
<feature type="transmembrane region" description="Helical" evidence="7">
    <location>
        <begin position="63"/>
        <end position="82"/>
    </location>
</feature>
<organism evidence="8 9">
    <name type="scientific">Rhodococcoides kroppenstedtii</name>
    <dbReference type="NCBI Taxonomy" id="293050"/>
    <lineage>
        <taxon>Bacteria</taxon>
        <taxon>Bacillati</taxon>
        <taxon>Actinomycetota</taxon>
        <taxon>Actinomycetes</taxon>
        <taxon>Mycobacteriales</taxon>
        <taxon>Nocardiaceae</taxon>
        <taxon>Rhodococcoides</taxon>
    </lineage>
</organism>
<feature type="transmembrane region" description="Helical" evidence="7">
    <location>
        <begin position="168"/>
        <end position="192"/>
    </location>
</feature>
<proteinExistence type="predicted"/>
<keyword evidence="5 7" id="KW-0472">Membrane</keyword>
<dbReference type="OrthoDB" id="3209118at2"/>
<dbReference type="Proteomes" id="UP000182054">
    <property type="component" value="Unassembled WGS sequence"/>
</dbReference>
<evidence type="ECO:0000256" key="6">
    <source>
        <dbReference type="SAM" id="MobiDB-lite"/>
    </source>
</evidence>
<protein>
    <submittedName>
        <fullName evidence="8">Membrane protein</fullName>
    </submittedName>
</protein>
<evidence type="ECO:0000313" key="8">
    <source>
        <dbReference type="EMBL" id="SFA49446.1"/>
    </source>
</evidence>
<feature type="transmembrane region" description="Helical" evidence="7">
    <location>
        <begin position="242"/>
        <end position="263"/>
    </location>
</feature>
<dbReference type="PANTHER" id="PTHR30213:SF0">
    <property type="entry name" value="UPF0761 MEMBRANE PROTEIN YIHY"/>
    <property type="match status" value="1"/>
</dbReference>
<dbReference type="Pfam" id="PF03631">
    <property type="entry name" value="Virul_fac_BrkB"/>
    <property type="match status" value="1"/>
</dbReference>
<keyword evidence="3 7" id="KW-0812">Transmembrane</keyword>
<name>A0A1I0TEM5_9NOCA</name>
<dbReference type="EMBL" id="FOJN01000005">
    <property type="protein sequence ID" value="SFA49446.1"/>
    <property type="molecule type" value="Genomic_DNA"/>
</dbReference>
<evidence type="ECO:0000256" key="5">
    <source>
        <dbReference type="ARBA" id="ARBA00023136"/>
    </source>
</evidence>
<feature type="transmembrane region" description="Helical" evidence="7">
    <location>
        <begin position="275"/>
        <end position="297"/>
    </location>
</feature>
<keyword evidence="2" id="KW-1003">Cell membrane</keyword>
<reference evidence="8 9" key="1">
    <citation type="submission" date="2016-10" db="EMBL/GenBank/DDBJ databases">
        <authorList>
            <person name="de Groot N.N."/>
        </authorList>
    </citation>
    <scope>NUCLEOTIDE SEQUENCE [LARGE SCALE GENOMIC DNA]</scope>
    <source>
        <strain evidence="8 9">DSM 44908</strain>
    </source>
</reference>
<feature type="transmembrane region" description="Helical" evidence="7">
    <location>
        <begin position="212"/>
        <end position="230"/>
    </location>
</feature>
<dbReference type="GeneID" id="85485654"/>
<dbReference type="GO" id="GO:0005886">
    <property type="term" value="C:plasma membrane"/>
    <property type="evidence" value="ECO:0007669"/>
    <property type="project" value="UniProtKB-SubCell"/>
</dbReference>